<evidence type="ECO:0008006" key="5">
    <source>
        <dbReference type="Google" id="ProtNLM"/>
    </source>
</evidence>
<feature type="compositionally biased region" description="Low complexity" evidence="1">
    <location>
        <begin position="94"/>
        <end position="109"/>
    </location>
</feature>
<feature type="compositionally biased region" description="Low complexity" evidence="1">
    <location>
        <begin position="51"/>
        <end position="60"/>
    </location>
</feature>
<feature type="chain" id="PRO_5014805650" description="Lipoprotein" evidence="2">
    <location>
        <begin position="26"/>
        <end position="132"/>
    </location>
</feature>
<dbReference type="Proteomes" id="UP000230790">
    <property type="component" value="Unassembled WGS sequence"/>
</dbReference>
<feature type="signal peptide" evidence="2">
    <location>
        <begin position="1"/>
        <end position="25"/>
    </location>
</feature>
<dbReference type="AlphaFoldDB" id="A0A2M8QGZ2"/>
<gene>
    <name evidence="3" type="ORF">CUN48_00185</name>
</gene>
<evidence type="ECO:0000256" key="1">
    <source>
        <dbReference type="SAM" id="MobiDB-lite"/>
    </source>
</evidence>
<sequence length="132" mass="13184">MMMNKRIVRVIAAGVGAALVLTACAVSNRQIVTGPNGLVVEPLNLTTTRAQPAAPVVAPPAEERALPPAPATEKAPQPSSAPEQSGKAVTAGDAAKSVQQTKASAAKSADSMSYGCGGYGYAEGYGSVASDD</sequence>
<dbReference type="EMBL" id="PGTN01000001">
    <property type="protein sequence ID" value="PJF49067.1"/>
    <property type="molecule type" value="Genomic_DNA"/>
</dbReference>
<keyword evidence="2" id="KW-0732">Signal</keyword>
<protein>
    <recommendedName>
        <fullName evidence="5">Lipoprotein</fullName>
    </recommendedName>
</protein>
<dbReference type="PROSITE" id="PS51257">
    <property type="entry name" value="PROKAR_LIPOPROTEIN"/>
    <property type="match status" value="1"/>
</dbReference>
<evidence type="ECO:0000313" key="3">
    <source>
        <dbReference type="EMBL" id="PJF49067.1"/>
    </source>
</evidence>
<feature type="region of interest" description="Disordered" evidence="1">
    <location>
        <begin position="51"/>
        <end position="114"/>
    </location>
</feature>
<evidence type="ECO:0000256" key="2">
    <source>
        <dbReference type="SAM" id="SignalP"/>
    </source>
</evidence>
<comment type="caution">
    <text evidence="3">The sequence shown here is derived from an EMBL/GenBank/DDBJ whole genome shotgun (WGS) entry which is preliminary data.</text>
</comment>
<reference evidence="3 4" key="1">
    <citation type="submission" date="2017-11" db="EMBL/GenBank/DDBJ databases">
        <title>Evolution of Phototrophy in the Chloroflexi Phylum Driven by Horizontal Gene Transfer.</title>
        <authorList>
            <person name="Ward L.M."/>
            <person name="Hemp J."/>
            <person name="Shih P.M."/>
            <person name="Mcglynn S.E."/>
            <person name="Fischer W."/>
        </authorList>
    </citation>
    <scope>NUCLEOTIDE SEQUENCE [LARGE SCALE GENOMIC DNA]</scope>
    <source>
        <strain evidence="3">JP3_7</strain>
    </source>
</reference>
<evidence type="ECO:0000313" key="4">
    <source>
        <dbReference type="Proteomes" id="UP000230790"/>
    </source>
</evidence>
<name>A0A2M8QGZ2_9CHLR</name>
<accession>A0A2M8QGZ2</accession>
<organism evidence="3 4">
    <name type="scientific">Candidatus Thermofonsia Clade 3 bacterium</name>
    <dbReference type="NCBI Taxonomy" id="2364212"/>
    <lineage>
        <taxon>Bacteria</taxon>
        <taxon>Bacillati</taxon>
        <taxon>Chloroflexota</taxon>
        <taxon>Candidatus Thermofontia</taxon>
        <taxon>Candidatus Thermofonsia Clade 3</taxon>
    </lineage>
</organism>
<proteinExistence type="predicted"/>